<keyword evidence="1" id="KW-0472">Membrane</keyword>
<organism evidence="3">
    <name type="scientific">Gongylonema pulchrum</name>
    <dbReference type="NCBI Taxonomy" id="637853"/>
    <lineage>
        <taxon>Eukaryota</taxon>
        <taxon>Metazoa</taxon>
        <taxon>Ecdysozoa</taxon>
        <taxon>Nematoda</taxon>
        <taxon>Chromadorea</taxon>
        <taxon>Rhabditida</taxon>
        <taxon>Spirurina</taxon>
        <taxon>Spiruromorpha</taxon>
        <taxon>Spiruroidea</taxon>
        <taxon>Gongylonematidae</taxon>
        <taxon>Gongylonema</taxon>
    </lineage>
</organism>
<feature type="transmembrane region" description="Helical" evidence="1">
    <location>
        <begin position="6"/>
        <end position="24"/>
    </location>
</feature>
<evidence type="ECO:0000256" key="1">
    <source>
        <dbReference type="SAM" id="Phobius"/>
    </source>
</evidence>
<name>A0A183EEZ3_9BILA</name>
<accession>A0A183EEZ3</accession>
<keyword evidence="1" id="KW-1133">Transmembrane helix</keyword>
<dbReference type="AlphaFoldDB" id="A0A183EEZ3"/>
<dbReference type="WBParaSite" id="GPUH_0001955901-mRNA-1">
    <property type="protein sequence ID" value="GPUH_0001955901-mRNA-1"/>
    <property type="gene ID" value="GPUH_0001955901"/>
</dbReference>
<reference evidence="2 3" key="1">
    <citation type="submission" date="2016-06" db="UniProtKB">
        <authorList>
            <consortium name="WormBaseParasite"/>
        </authorList>
    </citation>
    <scope>IDENTIFICATION</scope>
</reference>
<proteinExistence type="predicted"/>
<sequence>LIAVLMVVLYSSGLLAVVYMMLVIHKFDEESGSEISTKIAITDVKVTVVDIRL</sequence>
<dbReference type="WBParaSite" id="GPUH_0001190101-mRNA-1">
    <property type="protein sequence ID" value="GPUH_0001190101-mRNA-1"/>
    <property type="gene ID" value="GPUH_0001190101"/>
</dbReference>
<evidence type="ECO:0000313" key="2">
    <source>
        <dbReference type="WBParaSite" id="GPUH_0001190101-mRNA-1"/>
    </source>
</evidence>
<protein>
    <submittedName>
        <fullName evidence="2 3">Col_cuticle_N domain-containing protein</fullName>
    </submittedName>
</protein>
<evidence type="ECO:0000313" key="3">
    <source>
        <dbReference type="WBParaSite" id="GPUH_0001955901-mRNA-1"/>
    </source>
</evidence>
<keyword evidence="1" id="KW-0812">Transmembrane</keyword>